<keyword evidence="2" id="KW-0238">DNA-binding</keyword>
<dbReference type="GO" id="GO:0043565">
    <property type="term" value="F:sequence-specific DNA binding"/>
    <property type="evidence" value="ECO:0007669"/>
    <property type="project" value="InterPro"/>
</dbReference>
<evidence type="ECO:0000313" key="6">
    <source>
        <dbReference type="Proteomes" id="UP000547058"/>
    </source>
</evidence>
<dbReference type="InterPro" id="IPR018060">
    <property type="entry name" value="HTH_AraC"/>
</dbReference>
<keyword evidence="1" id="KW-0805">Transcription regulation</keyword>
<keyword evidence="3" id="KW-0804">Transcription</keyword>
<dbReference type="InterPro" id="IPR009057">
    <property type="entry name" value="Homeodomain-like_sf"/>
</dbReference>
<dbReference type="PROSITE" id="PS01124">
    <property type="entry name" value="HTH_ARAC_FAMILY_2"/>
    <property type="match status" value="1"/>
</dbReference>
<dbReference type="InterPro" id="IPR050204">
    <property type="entry name" value="AraC_XylS_family_regulators"/>
</dbReference>
<name>A0A7W3IH16_9GAMM</name>
<protein>
    <submittedName>
        <fullName evidence="5">Helix-turn-helix transcriptional regulator</fullName>
    </submittedName>
</protein>
<evidence type="ECO:0000256" key="2">
    <source>
        <dbReference type="ARBA" id="ARBA00023125"/>
    </source>
</evidence>
<evidence type="ECO:0000256" key="1">
    <source>
        <dbReference type="ARBA" id="ARBA00023015"/>
    </source>
</evidence>
<dbReference type="InterPro" id="IPR018062">
    <property type="entry name" value="HTH_AraC-typ_CS"/>
</dbReference>
<evidence type="ECO:0000313" key="5">
    <source>
        <dbReference type="EMBL" id="MBA8680736.1"/>
    </source>
</evidence>
<dbReference type="GO" id="GO:0003700">
    <property type="term" value="F:DNA-binding transcription factor activity"/>
    <property type="evidence" value="ECO:0007669"/>
    <property type="project" value="InterPro"/>
</dbReference>
<dbReference type="SUPFAM" id="SSF46689">
    <property type="entry name" value="Homeodomain-like"/>
    <property type="match status" value="2"/>
</dbReference>
<gene>
    <name evidence="5" type="ORF">H4O11_02815</name>
</gene>
<feature type="domain" description="HTH araC/xylS-type" evidence="4">
    <location>
        <begin position="182"/>
        <end position="279"/>
    </location>
</feature>
<keyword evidence="6" id="KW-1185">Reference proteome</keyword>
<dbReference type="SMART" id="SM00342">
    <property type="entry name" value="HTH_ARAC"/>
    <property type="match status" value="1"/>
</dbReference>
<dbReference type="PROSITE" id="PS00041">
    <property type="entry name" value="HTH_ARAC_FAMILY_1"/>
    <property type="match status" value="1"/>
</dbReference>
<sequence length="288" mass="30333">MTTLVEQLKREAANPRLGLSSSADGSVALLHHCFDASTGPMGHATQLRLALALNGGGPLQQQTSASAGLKALWSVGQFNLVLPGQTGTYVSPAVEVLGLAIDWPSLHGTPFEAEALAPLANALHRDATVSALLHALWSAAETQLLSDALLHAGAHAIIRRLGQLARLPRHPASRPLGTAQLQALIDYIDASTDSRPNVALMARAVGMEETRFARALRAATGLSPYAFLTHRRMHSARIELARGRSVTTVAHAAGYANASKFAAAFRRVIGHAPSATRLRATGTRVQPG</sequence>
<evidence type="ECO:0000259" key="4">
    <source>
        <dbReference type="PROSITE" id="PS01124"/>
    </source>
</evidence>
<dbReference type="Pfam" id="PF12833">
    <property type="entry name" value="HTH_18"/>
    <property type="match status" value="1"/>
</dbReference>
<dbReference type="PANTHER" id="PTHR46796">
    <property type="entry name" value="HTH-TYPE TRANSCRIPTIONAL ACTIVATOR RHAS-RELATED"/>
    <property type="match status" value="1"/>
</dbReference>
<organism evidence="5 6">
    <name type="scientific">Stenotrophomonas tumulicola</name>
    <dbReference type="NCBI Taxonomy" id="1685415"/>
    <lineage>
        <taxon>Bacteria</taxon>
        <taxon>Pseudomonadati</taxon>
        <taxon>Pseudomonadota</taxon>
        <taxon>Gammaproteobacteria</taxon>
        <taxon>Lysobacterales</taxon>
        <taxon>Lysobacteraceae</taxon>
        <taxon>Stenotrophomonas</taxon>
    </lineage>
</organism>
<proteinExistence type="predicted"/>
<dbReference type="PANTHER" id="PTHR46796:SF6">
    <property type="entry name" value="ARAC SUBFAMILY"/>
    <property type="match status" value="1"/>
</dbReference>
<dbReference type="Proteomes" id="UP000547058">
    <property type="component" value="Unassembled WGS sequence"/>
</dbReference>
<reference evidence="5 6" key="1">
    <citation type="submission" date="2020-08" db="EMBL/GenBank/DDBJ databases">
        <title>Stenotrophomonas tumulicola JCM 30961.</title>
        <authorList>
            <person name="Deng Y."/>
        </authorList>
    </citation>
    <scope>NUCLEOTIDE SEQUENCE [LARGE SCALE GENOMIC DNA]</scope>
    <source>
        <strain evidence="5 6">JCM 30961</strain>
    </source>
</reference>
<dbReference type="Gene3D" id="1.10.10.60">
    <property type="entry name" value="Homeodomain-like"/>
    <property type="match status" value="1"/>
</dbReference>
<comment type="caution">
    <text evidence="5">The sequence shown here is derived from an EMBL/GenBank/DDBJ whole genome shotgun (WGS) entry which is preliminary data.</text>
</comment>
<accession>A0A7W3IH16</accession>
<dbReference type="AlphaFoldDB" id="A0A7W3IH16"/>
<evidence type="ECO:0000256" key="3">
    <source>
        <dbReference type="ARBA" id="ARBA00023163"/>
    </source>
</evidence>
<dbReference type="EMBL" id="JACGXS010000001">
    <property type="protein sequence ID" value="MBA8680736.1"/>
    <property type="molecule type" value="Genomic_DNA"/>
</dbReference>